<keyword evidence="3 5" id="KW-0819">tRNA processing</keyword>
<dbReference type="EMBL" id="DWZH01000136">
    <property type="protein sequence ID" value="HJB12065.1"/>
    <property type="molecule type" value="Genomic_DNA"/>
</dbReference>
<reference evidence="9" key="1">
    <citation type="journal article" date="2021" name="PeerJ">
        <title>Extensive microbial diversity within the chicken gut microbiome revealed by metagenomics and culture.</title>
        <authorList>
            <person name="Gilroy R."/>
            <person name="Ravi A."/>
            <person name="Getino M."/>
            <person name="Pursley I."/>
            <person name="Horton D.L."/>
            <person name="Alikhan N.F."/>
            <person name="Baker D."/>
            <person name="Gharbi K."/>
            <person name="Hall N."/>
            <person name="Watson M."/>
            <person name="Adriaenssens E.M."/>
            <person name="Foster-Nyarko E."/>
            <person name="Jarju S."/>
            <person name="Secka A."/>
            <person name="Antonio M."/>
            <person name="Oren A."/>
            <person name="Chaudhuri R.R."/>
            <person name="La Ragione R."/>
            <person name="Hildebrand F."/>
            <person name="Pallen M.J."/>
        </authorList>
    </citation>
    <scope>NUCLEOTIDE SEQUENCE</scope>
    <source>
        <strain evidence="9">ChiHjej13B12-24818</strain>
    </source>
</reference>
<dbReference type="InterPro" id="IPR036974">
    <property type="entry name" value="PUA_sf"/>
</dbReference>
<dbReference type="GO" id="GO:0031119">
    <property type="term" value="P:tRNA pseudouridine synthesis"/>
    <property type="evidence" value="ECO:0007669"/>
    <property type="project" value="UniProtKB-UniRule"/>
</dbReference>
<protein>
    <recommendedName>
        <fullName evidence="5">tRNA pseudouridine synthase B</fullName>
        <ecNumber evidence="5">5.4.99.25</ecNumber>
    </recommendedName>
    <alternativeName>
        <fullName evidence="5">tRNA pseudouridine(55) synthase</fullName>
        <shortName evidence="5">Psi55 synthase</shortName>
    </alternativeName>
    <alternativeName>
        <fullName evidence="5">tRNA pseudouridylate synthase</fullName>
    </alternativeName>
    <alternativeName>
        <fullName evidence="5">tRNA-uridine isomerase</fullName>
    </alternativeName>
</protein>
<evidence type="ECO:0000256" key="2">
    <source>
        <dbReference type="ARBA" id="ARBA00005642"/>
    </source>
</evidence>
<dbReference type="NCBIfam" id="TIGR00431">
    <property type="entry name" value="TruB"/>
    <property type="match status" value="1"/>
</dbReference>
<proteinExistence type="inferred from homology"/>
<comment type="caution">
    <text evidence="9">The sequence shown here is derived from an EMBL/GenBank/DDBJ whole genome shotgun (WGS) entry which is preliminary data.</text>
</comment>
<dbReference type="Gene3D" id="2.30.130.10">
    <property type="entry name" value="PUA domain"/>
    <property type="match status" value="1"/>
</dbReference>
<comment type="catalytic activity">
    <reaction evidence="1 5">
        <text>uridine(55) in tRNA = pseudouridine(55) in tRNA</text>
        <dbReference type="Rhea" id="RHEA:42532"/>
        <dbReference type="Rhea" id="RHEA-COMP:10101"/>
        <dbReference type="Rhea" id="RHEA-COMP:10102"/>
        <dbReference type="ChEBI" id="CHEBI:65314"/>
        <dbReference type="ChEBI" id="CHEBI:65315"/>
        <dbReference type="EC" id="5.4.99.25"/>
    </reaction>
</comment>
<evidence type="ECO:0000256" key="1">
    <source>
        <dbReference type="ARBA" id="ARBA00000385"/>
    </source>
</evidence>
<evidence type="ECO:0000256" key="4">
    <source>
        <dbReference type="ARBA" id="ARBA00023235"/>
    </source>
</evidence>
<accession>A0A9D2RQ93</accession>
<dbReference type="GO" id="GO:0003723">
    <property type="term" value="F:RNA binding"/>
    <property type="evidence" value="ECO:0007669"/>
    <property type="project" value="InterPro"/>
</dbReference>
<feature type="region of interest" description="Disordered" evidence="6">
    <location>
        <begin position="253"/>
        <end position="282"/>
    </location>
</feature>
<dbReference type="EC" id="5.4.99.25" evidence="5"/>
<gene>
    <name evidence="5 9" type="primary">truB</name>
    <name evidence="9" type="ORF">H9786_16325</name>
</gene>
<feature type="active site" description="Nucleophile" evidence="5">
    <location>
        <position position="41"/>
    </location>
</feature>
<dbReference type="Gene3D" id="3.30.2350.10">
    <property type="entry name" value="Pseudouridine synthase"/>
    <property type="match status" value="1"/>
</dbReference>
<organism evidence="9 10">
    <name type="scientific">Candidatus Brachybacterium merdavium</name>
    <dbReference type="NCBI Taxonomy" id="2838513"/>
    <lineage>
        <taxon>Bacteria</taxon>
        <taxon>Bacillati</taxon>
        <taxon>Actinomycetota</taxon>
        <taxon>Actinomycetes</taxon>
        <taxon>Micrococcales</taxon>
        <taxon>Dermabacteraceae</taxon>
        <taxon>Brachybacterium</taxon>
    </lineage>
</organism>
<dbReference type="Proteomes" id="UP000823823">
    <property type="component" value="Unassembled WGS sequence"/>
</dbReference>
<dbReference type="HAMAP" id="MF_01080">
    <property type="entry name" value="TruB_bact"/>
    <property type="match status" value="1"/>
</dbReference>
<dbReference type="InterPro" id="IPR020103">
    <property type="entry name" value="PsdUridine_synth_cat_dom_sf"/>
</dbReference>
<evidence type="ECO:0000259" key="8">
    <source>
        <dbReference type="Pfam" id="PF16198"/>
    </source>
</evidence>
<evidence type="ECO:0000313" key="10">
    <source>
        <dbReference type="Proteomes" id="UP000823823"/>
    </source>
</evidence>
<dbReference type="InterPro" id="IPR014780">
    <property type="entry name" value="tRNA_psdUridine_synth_TruB"/>
</dbReference>
<dbReference type="Pfam" id="PF16198">
    <property type="entry name" value="TruB_C_2"/>
    <property type="match status" value="1"/>
</dbReference>
<dbReference type="GO" id="GO:0160148">
    <property type="term" value="F:tRNA pseudouridine(55) synthase activity"/>
    <property type="evidence" value="ECO:0007669"/>
    <property type="project" value="UniProtKB-EC"/>
</dbReference>
<reference evidence="9" key="2">
    <citation type="submission" date="2021-04" db="EMBL/GenBank/DDBJ databases">
        <authorList>
            <person name="Gilroy R."/>
        </authorList>
    </citation>
    <scope>NUCLEOTIDE SEQUENCE</scope>
    <source>
        <strain evidence="9">ChiHjej13B12-24818</strain>
    </source>
</reference>
<dbReference type="PANTHER" id="PTHR13767:SF2">
    <property type="entry name" value="PSEUDOURIDYLATE SYNTHASE TRUB1"/>
    <property type="match status" value="1"/>
</dbReference>
<dbReference type="GO" id="GO:1990481">
    <property type="term" value="P:mRNA pseudouridine synthesis"/>
    <property type="evidence" value="ECO:0007669"/>
    <property type="project" value="TreeGrafter"/>
</dbReference>
<dbReference type="PANTHER" id="PTHR13767">
    <property type="entry name" value="TRNA-PSEUDOURIDINE SYNTHASE"/>
    <property type="match status" value="1"/>
</dbReference>
<sequence length="320" mass="33305">MSSPHGIQFVDKAEGRTSHDVVARVRWLLGTKKVGHAGTLDPMATGLLILGVGQGTRVLTHLVGLDKTYTATIRLGLATTTDDREGEPLGEVQEASGTALADLEGPLAGLRGDIQQVPSTVSAIKVDGKRAYARARAGEAVELAARPVRISRLEVTGHRTEGPFLDVDVTVTCSSGTYVRALARDLGTALGTGGHLTALRRTEVGPFPVEQAVPVPARGEGDDVDLPLLGLGDIARQVMASVEVDSAAAADLGHGKQVPRSSEARLPAAATEQAAPRPDGQAGAEQLVAALDGDGRLCAMVRAAGERWRPQLVIPPDARC</sequence>
<comment type="similarity">
    <text evidence="2 5">Belongs to the pseudouridine synthase TruB family. Type 1 subfamily.</text>
</comment>
<evidence type="ECO:0000259" key="7">
    <source>
        <dbReference type="Pfam" id="PF01509"/>
    </source>
</evidence>
<dbReference type="Pfam" id="PF01509">
    <property type="entry name" value="TruB_N"/>
    <property type="match status" value="1"/>
</dbReference>
<comment type="function">
    <text evidence="5">Responsible for synthesis of pseudouridine from uracil-55 in the psi GC loop of transfer RNAs.</text>
</comment>
<evidence type="ECO:0000256" key="3">
    <source>
        <dbReference type="ARBA" id="ARBA00022694"/>
    </source>
</evidence>
<name>A0A9D2RQ93_9MICO</name>
<feature type="domain" description="tRNA pseudouridylate synthase B C-terminal" evidence="8">
    <location>
        <begin position="180"/>
        <end position="213"/>
    </location>
</feature>
<keyword evidence="4 5" id="KW-0413">Isomerase</keyword>
<dbReference type="CDD" id="cd02573">
    <property type="entry name" value="PseudoU_synth_EcTruB"/>
    <property type="match status" value="1"/>
</dbReference>
<evidence type="ECO:0000313" key="9">
    <source>
        <dbReference type="EMBL" id="HJB12065.1"/>
    </source>
</evidence>
<dbReference type="InterPro" id="IPR002501">
    <property type="entry name" value="PsdUridine_synth_N"/>
</dbReference>
<evidence type="ECO:0000256" key="5">
    <source>
        <dbReference type="HAMAP-Rule" id="MF_01080"/>
    </source>
</evidence>
<dbReference type="InterPro" id="IPR032819">
    <property type="entry name" value="TruB_C"/>
</dbReference>
<evidence type="ECO:0000256" key="6">
    <source>
        <dbReference type="SAM" id="MobiDB-lite"/>
    </source>
</evidence>
<dbReference type="AlphaFoldDB" id="A0A9D2RQ93"/>
<feature type="domain" description="Pseudouridine synthase II N-terminal" evidence="7">
    <location>
        <begin position="26"/>
        <end position="179"/>
    </location>
</feature>
<dbReference type="SUPFAM" id="SSF55120">
    <property type="entry name" value="Pseudouridine synthase"/>
    <property type="match status" value="1"/>
</dbReference>